<accession>A0ABR1IVE0</accession>
<dbReference type="EMBL" id="JBANRG010000060">
    <property type="protein sequence ID" value="KAK7442004.1"/>
    <property type="molecule type" value="Genomic_DNA"/>
</dbReference>
<dbReference type="PANTHER" id="PTHR38848">
    <property type="entry name" value="G-PROTEIN COUPLED RECEPTORS FAMILY 3 PROFILE DOMAIN-CONTAINING PROTEIN"/>
    <property type="match status" value="1"/>
</dbReference>
<gene>
    <name evidence="3" type="ORF">VKT23_016282</name>
</gene>
<feature type="region of interest" description="Disordered" evidence="1">
    <location>
        <begin position="222"/>
        <end position="244"/>
    </location>
</feature>
<evidence type="ECO:0000313" key="4">
    <source>
        <dbReference type="Proteomes" id="UP001498398"/>
    </source>
</evidence>
<feature type="compositionally biased region" description="Basic and acidic residues" evidence="1">
    <location>
        <begin position="324"/>
        <end position="334"/>
    </location>
</feature>
<organism evidence="3 4">
    <name type="scientific">Marasmiellus scandens</name>
    <dbReference type="NCBI Taxonomy" id="2682957"/>
    <lineage>
        <taxon>Eukaryota</taxon>
        <taxon>Fungi</taxon>
        <taxon>Dikarya</taxon>
        <taxon>Basidiomycota</taxon>
        <taxon>Agaricomycotina</taxon>
        <taxon>Agaricomycetes</taxon>
        <taxon>Agaricomycetidae</taxon>
        <taxon>Agaricales</taxon>
        <taxon>Marasmiineae</taxon>
        <taxon>Omphalotaceae</taxon>
        <taxon>Marasmiellus</taxon>
    </lineage>
</organism>
<reference evidence="3 4" key="1">
    <citation type="submission" date="2024-01" db="EMBL/GenBank/DDBJ databases">
        <title>A draft genome for the cacao thread blight pathogen Marasmiellus scandens.</title>
        <authorList>
            <person name="Baruah I.K."/>
            <person name="Leung J."/>
            <person name="Bukari Y."/>
            <person name="Amoako-Attah I."/>
            <person name="Meinhardt L.W."/>
            <person name="Bailey B.A."/>
            <person name="Cohen S.P."/>
        </authorList>
    </citation>
    <scope>NUCLEOTIDE SEQUENCE [LARGE SCALE GENOMIC DNA]</scope>
    <source>
        <strain evidence="3 4">GH-19</strain>
    </source>
</reference>
<feature type="transmembrane region" description="Helical" evidence="2">
    <location>
        <begin position="197"/>
        <end position="218"/>
    </location>
</feature>
<feature type="transmembrane region" description="Helical" evidence="2">
    <location>
        <begin position="12"/>
        <end position="32"/>
    </location>
</feature>
<proteinExistence type="predicted"/>
<feature type="compositionally biased region" description="Polar residues" evidence="1">
    <location>
        <begin position="222"/>
        <end position="243"/>
    </location>
</feature>
<keyword evidence="4" id="KW-1185">Reference proteome</keyword>
<dbReference type="Proteomes" id="UP001498398">
    <property type="component" value="Unassembled WGS sequence"/>
</dbReference>
<evidence type="ECO:0000256" key="2">
    <source>
        <dbReference type="SAM" id="Phobius"/>
    </source>
</evidence>
<feature type="transmembrane region" description="Helical" evidence="2">
    <location>
        <begin position="166"/>
        <end position="190"/>
    </location>
</feature>
<evidence type="ECO:0000313" key="3">
    <source>
        <dbReference type="EMBL" id="KAK7442004.1"/>
    </source>
</evidence>
<keyword evidence="2" id="KW-0812">Transmembrane</keyword>
<evidence type="ECO:0000256" key="1">
    <source>
        <dbReference type="SAM" id="MobiDB-lite"/>
    </source>
</evidence>
<name>A0ABR1IVE0_9AGAR</name>
<keyword evidence="2" id="KW-0472">Membrane</keyword>
<comment type="caution">
    <text evidence="3">The sequence shown here is derived from an EMBL/GenBank/DDBJ whole genome shotgun (WGS) entry which is preliminary data.</text>
</comment>
<feature type="transmembrane region" description="Helical" evidence="2">
    <location>
        <begin position="53"/>
        <end position="76"/>
    </location>
</feature>
<feature type="transmembrane region" description="Helical" evidence="2">
    <location>
        <begin position="88"/>
        <end position="108"/>
    </location>
</feature>
<feature type="region of interest" description="Disordered" evidence="1">
    <location>
        <begin position="286"/>
        <end position="334"/>
    </location>
</feature>
<sequence>MPSALDFPHPSVQALICGTYFIGLTVLSHCLSRCIVSEDLSTWTSIRQIRWTRLLILLVFVDSWLFLFSSGILVFGLGLETSNIACAFGIYLCVLFYSTSKLLIYFFLIERVHIVWRPTPNCPRFKSRIYVVSFISVCLCSVFVIMILFLWPLLRSNTLNACIRRIAMRTLVASAAALTTSTVNMSLLAISRGHERGWVCLEFCTFDIIVNALAIFWATSDSRTPRNSDTSQYSHNTSRTRSNLRMAGGHSASWRIKNIRLPWSHNTVGTSTSHFTTNATDSMFIGTTVGDDLHSPDHRRGRPPGLDECHSPPLPSKVVLQPSRKREKDTEDDHIEVWVETVRERHVESTEEFWRK</sequence>
<evidence type="ECO:0008006" key="5">
    <source>
        <dbReference type="Google" id="ProtNLM"/>
    </source>
</evidence>
<dbReference type="PANTHER" id="PTHR38848:SF3">
    <property type="entry name" value="G-PROTEIN COUPLED RECEPTORS FAMILY 3 PROFILE DOMAIN-CONTAINING PROTEIN"/>
    <property type="match status" value="1"/>
</dbReference>
<feature type="transmembrane region" description="Helical" evidence="2">
    <location>
        <begin position="129"/>
        <end position="154"/>
    </location>
</feature>
<protein>
    <recommendedName>
        <fullName evidence="5">Transmembrane protein</fullName>
    </recommendedName>
</protein>
<keyword evidence="2" id="KW-1133">Transmembrane helix</keyword>